<dbReference type="Pfam" id="PF14559">
    <property type="entry name" value="TPR_19"/>
    <property type="match status" value="1"/>
</dbReference>
<organism evidence="2 3">
    <name type="scientific">Chryseobacterium herbae</name>
    <dbReference type="NCBI Taxonomy" id="2976476"/>
    <lineage>
        <taxon>Bacteria</taxon>
        <taxon>Pseudomonadati</taxon>
        <taxon>Bacteroidota</taxon>
        <taxon>Flavobacteriia</taxon>
        <taxon>Flavobacteriales</taxon>
        <taxon>Weeksellaceae</taxon>
        <taxon>Chryseobacterium group</taxon>
        <taxon>Chryseobacterium</taxon>
    </lineage>
</organism>
<sequence length="238" mass="27869">MKNIILILILFFSLFCSAQKQRFESWKNMADNDISLQPEYGAVKKSEEQIKADNEFKNEVLKKFNSPEEASKKMVETGFGYIYEKGDFMTAMKRFNQAFLFNKNNADIYYGYGTIYFNLGAYEEAREQFNKGLKINPDHSEMLTDYGTTYLGDFYESADKTNASENEKLWTAAENYFNRSLKINNKNSNTIYKLSIVSMYLKKCEQAQKYFKMAQEMGNPNITERFENELKKTCETKK</sequence>
<dbReference type="EMBL" id="JAOAMU010000001">
    <property type="protein sequence ID" value="MCT2561067.1"/>
    <property type="molecule type" value="Genomic_DNA"/>
</dbReference>
<evidence type="ECO:0000313" key="2">
    <source>
        <dbReference type="EMBL" id="MCT2561067.1"/>
    </source>
</evidence>
<dbReference type="Gene3D" id="1.25.40.10">
    <property type="entry name" value="Tetratricopeptide repeat domain"/>
    <property type="match status" value="2"/>
</dbReference>
<dbReference type="SUPFAM" id="SSF48452">
    <property type="entry name" value="TPR-like"/>
    <property type="match status" value="1"/>
</dbReference>
<accession>A0ABT2IQH5</accession>
<proteinExistence type="predicted"/>
<dbReference type="InterPro" id="IPR019734">
    <property type="entry name" value="TPR_rpt"/>
</dbReference>
<evidence type="ECO:0000313" key="3">
    <source>
        <dbReference type="Proteomes" id="UP001525566"/>
    </source>
</evidence>
<comment type="caution">
    <text evidence="2">The sequence shown here is derived from an EMBL/GenBank/DDBJ whole genome shotgun (WGS) entry which is preliminary data.</text>
</comment>
<dbReference type="PROSITE" id="PS50005">
    <property type="entry name" value="TPR"/>
    <property type="match status" value="1"/>
</dbReference>
<keyword evidence="1" id="KW-0802">TPR repeat</keyword>
<protein>
    <submittedName>
        <fullName evidence="2">Tetratricopeptide repeat protein</fullName>
    </submittedName>
</protein>
<dbReference type="Proteomes" id="UP001525566">
    <property type="component" value="Unassembled WGS sequence"/>
</dbReference>
<evidence type="ECO:0000256" key="1">
    <source>
        <dbReference type="PROSITE-ProRule" id="PRU00339"/>
    </source>
</evidence>
<feature type="repeat" description="TPR" evidence="1">
    <location>
        <begin position="106"/>
        <end position="139"/>
    </location>
</feature>
<dbReference type="PROSITE" id="PS50293">
    <property type="entry name" value="TPR_REGION"/>
    <property type="match status" value="1"/>
</dbReference>
<reference evidence="2 3" key="1">
    <citation type="submission" date="2022-09" db="EMBL/GenBank/DDBJ databases">
        <title>Chryseobacterium oleae sp.nov., isolated from the inter-root soil of Pyrola calliantha H. Andr. in Tibet.</title>
        <authorList>
            <person name="Li Z."/>
        </authorList>
    </citation>
    <scope>NUCLEOTIDE SEQUENCE [LARGE SCALE GENOMIC DNA]</scope>
    <source>
        <strain evidence="3">pc1-10</strain>
    </source>
</reference>
<dbReference type="InterPro" id="IPR011990">
    <property type="entry name" value="TPR-like_helical_dom_sf"/>
</dbReference>
<dbReference type="SMART" id="SM00028">
    <property type="entry name" value="TPR"/>
    <property type="match status" value="3"/>
</dbReference>
<gene>
    <name evidence="2" type="ORF">N0B48_04115</name>
</gene>
<dbReference type="RefSeq" id="WP_259836945.1">
    <property type="nucleotide sequence ID" value="NZ_JAOAMU010000001.1"/>
</dbReference>
<keyword evidence="3" id="KW-1185">Reference proteome</keyword>
<dbReference type="PANTHER" id="PTHR12558:SF13">
    <property type="entry name" value="CELL DIVISION CYCLE PROTEIN 27 HOMOLOG"/>
    <property type="match status" value="1"/>
</dbReference>
<dbReference type="PANTHER" id="PTHR12558">
    <property type="entry name" value="CELL DIVISION CYCLE 16,23,27"/>
    <property type="match status" value="1"/>
</dbReference>
<name>A0ABT2IQH5_9FLAO</name>